<sequence>MAAHRFQDHVVLITGGANASGIGAVTASLFLAEGAKVFIADLEERDIASYLGSKNVGFCKCDVSSPEECEAAVQACVEIHGRIDILFHNAGMLCPPAHVPNQDVGVFQKVLLTNLGGLFYLSKVVIPYMQKQGKGSIIATASTSGLSGAMSISPYAASKAAVINLVQTIALDHAKDGIRVNAVAPGLIDTPMTAGFSQMPALRDDMLSNIPMGRAGKPEEVGKAVLFLASEDASFITGHVLRVDGGTSADCSGSPDVVKHLAAMQRQR</sequence>
<dbReference type="CDD" id="cd05233">
    <property type="entry name" value="SDR_c"/>
    <property type="match status" value="1"/>
</dbReference>
<dbReference type="SUPFAM" id="SSF51735">
    <property type="entry name" value="NAD(P)-binding Rossmann-fold domains"/>
    <property type="match status" value="1"/>
</dbReference>
<comment type="caution">
    <text evidence="4">The sequence shown here is derived from an EMBL/GenBank/DDBJ whole genome shotgun (WGS) entry which is preliminary data.</text>
</comment>
<dbReference type="Proteomes" id="UP001337655">
    <property type="component" value="Unassembled WGS sequence"/>
</dbReference>
<dbReference type="InterPro" id="IPR020904">
    <property type="entry name" value="Sc_DH/Rdtase_CS"/>
</dbReference>
<organism evidence="4 5">
    <name type="scientific">Saxophila tyrrhenica</name>
    <dbReference type="NCBI Taxonomy" id="1690608"/>
    <lineage>
        <taxon>Eukaryota</taxon>
        <taxon>Fungi</taxon>
        <taxon>Dikarya</taxon>
        <taxon>Ascomycota</taxon>
        <taxon>Pezizomycotina</taxon>
        <taxon>Dothideomycetes</taxon>
        <taxon>Dothideomycetidae</taxon>
        <taxon>Mycosphaerellales</taxon>
        <taxon>Extremaceae</taxon>
        <taxon>Saxophila</taxon>
    </lineage>
</organism>
<evidence type="ECO:0000256" key="2">
    <source>
        <dbReference type="ARBA" id="ARBA00022857"/>
    </source>
</evidence>
<dbReference type="InterPro" id="IPR036291">
    <property type="entry name" value="NAD(P)-bd_dom_sf"/>
</dbReference>
<reference evidence="4 5" key="1">
    <citation type="submission" date="2023-08" db="EMBL/GenBank/DDBJ databases">
        <title>Black Yeasts Isolated from many extreme environments.</title>
        <authorList>
            <person name="Coleine C."/>
            <person name="Stajich J.E."/>
            <person name="Selbmann L."/>
        </authorList>
    </citation>
    <scope>NUCLEOTIDE SEQUENCE [LARGE SCALE GENOMIC DNA]</scope>
    <source>
        <strain evidence="4 5">CCFEE 5935</strain>
    </source>
</reference>
<dbReference type="FunFam" id="3.40.50.720:FF:000084">
    <property type="entry name" value="Short-chain dehydrogenase reductase"/>
    <property type="match status" value="1"/>
</dbReference>
<proteinExistence type="inferred from homology"/>
<dbReference type="NCBIfam" id="NF005559">
    <property type="entry name" value="PRK07231.1"/>
    <property type="match status" value="1"/>
</dbReference>
<evidence type="ECO:0000256" key="3">
    <source>
        <dbReference type="ARBA" id="ARBA00023002"/>
    </source>
</evidence>
<gene>
    <name evidence="4" type="ORF">LTR77_001771</name>
</gene>
<keyword evidence="2" id="KW-0521">NADP</keyword>
<comment type="similarity">
    <text evidence="1">Belongs to the short-chain dehydrogenases/reductases (SDR) family.</text>
</comment>
<evidence type="ECO:0000313" key="4">
    <source>
        <dbReference type="EMBL" id="KAK5174689.1"/>
    </source>
</evidence>
<dbReference type="EMBL" id="JAVRRT010000002">
    <property type="protein sequence ID" value="KAK5174689.1"/>
    <property type="molecule type" value="Genomic_DNA"/>
</dbReference>
<dbReference type="PROSITE" id="PS00061">
    <property type="entry name" value="ADH_SHORT"/>
    <property type="match status" value="1"/>
</dbReference>
<protein>
    <submittedName>
        <fullName evidence="4">Uncharacterized protein</fullName>
    </submittedName>
</protein>
<dbReference type="GeneID" id="89923118"/>
<dbReference type="Gene3D" id="3.40.50.720">
    <property type="entry name" value="NAD(P)-binding Rossmann-like Domain"/>
    <property type="match status" value="1"/>
</dbReference>
<dbReference type="Pfam" id="PF13561">
    <property type="entry name" value="adh_short_C2"/>
    <property type="match status" value="1"/>
</dbReference>
<dbReference type="GO" id="GO:0016491">
    <property type="term" value="F:oxidoreductase activity"/>
    <property type="evidence" value="ECO:0007669"/>
    <property type="project" value="UniProtKB-KW"/>
</dbReference>
<keyword evidence="5" id="KW-1185">Reference proteome</keyword>
<evidence type="ECO:0000256" key="1">
    <source>
        <dbReference type="ARBA" id="ARBA00006484"/>
    </source>
</evidence>
<dbReference type="InterPro" id="IPR002347">
    <property type="entry name" value="SDR_fam"/>
</dbReference>
<evidence type="ECO:0000313" key="5">
    <source>
        <dbReference type="Proteomes" id="UP001337655"/>
    </source>
</evidence>
<dbReference type="PRINTS" id="PR00080">
    <property type="entry name" value="SDRFAMILY"/>
</dbReference>
<name>A0AAV9PMG1_9PEZI</name>
<dbReference type="AlphaFoldDB" id="A0AAV9PMG1"/>
<accession>A0AAV9PMG1</accession>
<dbReference type="PANTHER" id="PTHR24321">
    <property type="entry name" value="DEHYDROGENASES, SHORT CHAIN"/>
    <property type="match status" value="1"/>
</dbReference>
<dbReference type="PRINTS" id="PR00081">
    <property type="entry name" value="GDHRDH"/>
</dbReference>
<dbReference type="RefSeq" id="XP_064663358.1">
    <property type="nucleotide sequence ID" value="XM_064799031.1"/>
</dbReference>
<keyword evidence="3" id="KW-0560">Oxidoreductase</keyword>
<dbReference type="PANTHER" id="PTHR24321:SF8">
    <property type="entry name" value="ESTRADIOL 17-BETA-DEHYDROGENASE 8-RELATED"/>
    <property type="match status" value="1"/>
</dbReference>